<name>A0AAV6J655_9ERIC</name>
<organism evidence="2 3">
    <name type="scientific">Rhododendron griersonianum</name>
    <dbReference type="NCBI Taxonomy" id="479676"/>
    <lineage>
        <taxon>Eukaryota</taxon>
        <taxon>Viridiplantae</taxon>
        <taxon>Streptophyta</taxon>
        <taxon>Embryophyta</taxon>
        <taxon>Tracheophyta</taxon>
        <taxon>Spermatophyta</taxon>
        <taxon>Magnoliopsida</taxon>
        <taxon>eudicotyledons</taxon>
        <taxon>Gunneridae</taxon>
        <taxon>Pentapetalae</taxon>
        <taxon>asterids</taxon>
        <taxon>Ericales</taxon>
        <taxon>Ericaceae</taxon>
        <taxon>Ericoideae</taxon>
        <taxon>Rhodoreae</taxon>
        <taxon>Rhododendron</taxon>
    </lineage>
</organism>
<feature type="region of interest" description="Disordered" evidence="1">
    <location>
        <begin position="212"/>
        <end position="237"/>
    </location>
</feature>
<proteinExistence type="predicted"/>
<feature type="region of interest" description="Disordered" evidence="1">
    <location>
        <begin position="281"/>
        <end position="314"/>
    </location>
</feature>
<evidence type="ECO:0000313" key="3">
    <source>
        <dbReference type="Proteomes" id="UP000823749"/>
    </source>
</evidence>
<protein>
    <submittedName>
        <fullName evidence="2">Uncharacterized protein</fullName>
    </submittedName>
</protein>
<accession>A0AAV6J655</accession>
<comment type="caution">
    <text evidence="2">The sequence shown here is derived from an EMBL/GenBank/DDBJ whole genome shotgun (WGS) entry which is preliminary data.</text>
</comment>
<dbReference type="EMBL" id="JACTNZ010000008">
    <property type="protein sequence ID" value="KAG5535780.1"/>
    <property type="molecule type" value="Genomic_DNA"/>
</dbReference>
<dbReference type="Proteomes" id="UP000823749">
    <property type="component" value="Chromosome 8"/>
</dbReference>
<dbReference type="AlphaFoldDB" id="A0AAV6J655"/>
<evidence type="ECO:0000256" key="1">
    <source>
        <dbReference type="SAM" id="MobiDB-lite"/>
    </source>
</evidence>
<feature type="compositionally biased region" description="Polar residues" evidence="1">
    <location>
        <begin position="222"/>
        <end position="237"/>
    </location>
</feature>
<reference evidence="2" key="1">
    <citation type="submission" date="2020-08" db="EMBL/GenBank/DDBJ databases">
        <title>Plant Genome Project.</title>
        <authorList>
            <person name="Zhang R.-G."/>
        </authorList>
    </citation>
    <scope>NUCLEOTIDE SEQUENCE</scope>
    <source>
        <strain evidence="2">WSP0</strain>
        <tissue evidence="2">Leaf</tissue>
    </source>
</reference>
<gene>
    <name evidence="2" type="ORF">RHGRI_023522</name>
</gene>
<keyword evidence="3" id="KW-1185">Reference proteome</keyword>
<sequence>MDFGSHFPALRPTLLIHNPSLSGLNRSMNVLNKVVPLVRGNIIDHLEQITVENNDHLVVEESDGPSTRQIEVLKAEVQSLRMELDSQSGKDKGPAVTDVNAQPLWTEVVTQQRISPRMKLILLPSSSNQRGQGCVDVGVELPDTVDVEYANGCQAQCSAVMKVPKQEWVVKSVVEHKGVVSDGVGSPSVNVQEKGVQEWVVKAALEQNGMVPDASEVPLTSGEVSPTTLTPNKASSSQGFVVRSSNSFSALALDDEVEQGNGALVMDEEVTTVTVAPSPIVDTMVPPAKNTRGRGKGKGGTLIPSKGGGGGLKP</sequence>
<evidence type="ECO:0000313" key="2">
    <source>
        <dbReference type="EMBL" id="KAG5535780.1"/>
    </source>
</evidence>